<gene>
    <name evidence="1" type="ORF">SERLA73DRAFT_126277</name>
</gene>
<dbReference type="InParanoid" id="F8QCI8"/>
<dbReference type="InterPro" id="IPR041078">
    <property type="entry name" value="Plavaka"/>
</dbReference>
<dbReference type="OrthoDB" id="2418900at2759"/>
<organism evidence="2">
    <name type="scientific">Serpula lacrymans var. lacrymans (strain S7.3)</name>
    <name type="common">Dry rot fungus</name>
    <dbReference type="NCBI Taxonomy" id="936435"/>
    <lineage>
        <taxon>Eukaryota</taxon>
        <taxon>Fungi</taxon>
        <taxon>Dikarya</taxon>
        <taxon>Basidiomycota</taxon>
        <taxon>Agaricomycotina</taxon>
        <taxon>Agaricomycetes</taxon>
        <taxon>Agaricomycetidae</taxon>
        <taxon>Boletales</taxon>
        <taxon>Coniophorineae</taxon>
        <taxon>Serpulaceae</taxon>
        <taxon>Serpula</taxon>
    </lineage>
</organism>
<evidence type="ECO:0000313" key="2">
    <source>
        <dbReference type="Proteomes" id="UP000008063"/>
    </source>
</evidence>
<keyword evidence="2" id="KW-1185">Reference proteome</keyword>
<dbReference type="Pfam" id="PF18759">
    <property type="entry name" value="Plavaka"/>
    <property type="match status" value="1"/>
</dbReference>
<reference evidence="2" key="1">
    <citation type="journal article" date="2011" name="Science">
        <title>The plant cell wall-decomposing machinery underlies the functional diversity of forest fungi.</title>
        <authorList>
            <person name="Eastwood D.C."/>
            <person name="Floudas D."/>
            <person name="Binder M."/>
            <person name="Majcherczyk A."/>
            <person name="Schneider P."/>
            <person name="Aerts A."/>
            <person name="Asiegbu F.O."/>
            <person name="Baker S.E."/>
            <person name="Barry K."/>
            <person name="Bendiksby M."/>
            <person name="Blumentritt M."/>
            <person name="Coutinho P.M."/>
            <person name="Cullen D."/>
            <person name="de Vries R.P."/>
            <person name="Gathman A."/>
            <person name="Goodell B."/>
            <person name="Henrissat B."/>
            <person name="Ihrmark K."/>
            <person name="Kauserud H."/>
            <person name="Kohler A."/>
            <person name="LaButti K."/>
            <person name="Lapidus A."/>
            <person name="Lavin J.L."/>
            <person name="Lee Y.-H."/>
            <person name="Lindquist E."/>
            <person name="Lilly W."/>
            <person name="Lucas S."/>
            <person name="Morin E."/>
            <person name="Murat C."/>
            <person name="Oguiza J.A."/>
            <person name="Park J."/>
            <person name="Pisabarro A.G."/>
            <person name="Riley R."/>
            <person name="Rosling A."/>
            <person name="Salamov A."/>
            <person name="Schmidt O."/>
            <person name="Schmutz J."/>
            <person name="Skrede I."/>
            <person name="Stenlid J."/>
            <person name="Wiebenga A."/>
            <person name="Xie X."/>
            <person name="Kuees U."/>
            <person name="Hibbett D.S."/>
            <person name="Hoffmeister D."/>
            <person name="Hoegberg N."/>
            <person name="Martin F."/>
            <person name="Grigoriev I.V."/>
            <person name="Watkinson S.C."/>
        </authorList>
    </citation>
    <scope>NUCLEOTIDE SEQUENCE [LARGE SCALE GENOMIC DNA]</scope>
    <source>
        <strain evidence="2">strain S7.3</strain>
    </source>
</reference>
<dbReference type="HOGENOM" id="CLU_006344_8_0_1"/>
<sequence length="286" mass="32440">MTGKWWHAIQAHLPKGAAPSPVIIATDKTQLTQFSDSKFAYSRPSQHACIVISYLSVIKIIGIAVRDGYHFCYNYFGPIKKAGRDGIEVIGGDGAVKRVYPVLACYVTNYPEQCLVMCSKYGTCPKYKRPPEELSASTAGEPYTDQWTESVINKAKEDTHSFHQFQERCKEQLLSGSVYKPFWTGFSHCNIHIAITSDVLHQLYQGIFKHMSTPPYFGVCYFKNGFSALGQIGGKKRKDMQRYYLTELVVGKQQEDSLRSLLDLLRFIYYYSVFVLMYCTVDESSG</sequence>
<dbReference type="AlphaFoldDB" id="F8QCI8"/>
<dbReference type="EMBL" id="GL945490">
    <property type="protein sequence ID" value="EGN93853.1"/>
    <property type="molecule type" value="Genomic_DNA"/>
</dbReference>
<dbReference type="Proteomes" id="UP000008063">
    <property type="component" value="Unassembled WGS sequence"/>
</dbReference>
<evidence type="ECO:0000313" key="1">
    <source>
        <dbReference type="EMBL" id="EGN93853.1"/>
    </source>
</evidence>
<accession>F8QCI8</accession>
<proteinExistence type="predicted"/>
<protein>
    <submittedName>
        <fullName evidence="1">Uncharacterized protein</fullName>
    </submittedName>
</protein>
<name>F8QCI8_SERL3</name>